<protein>
    <submittedName>
        <fullName evidence="12">Uncharacterized protein</fullName>
    </submittedName>
</protein>
<feature type="transmembrane region" description="Helical" evidence="11">
    <location>
        <begin position="508"/>
        <end position="533"/>
    </location>
</feature>
<evidence type="ECO:0000256" key="2">
    <source>
        <dbReference type="ARBA" id="ARBA00022448"/>
    </source>
</evidence>
<feature type="transmembrane region" description="Helical" evidence="11">
    <location>
        <begin position="590"/>
        <end position="610"/>
    </location>
</feature>
<evidence type="ECO:0000256" key="6">
    <source>
        <dbReference type="ARBA" id="ARBA00022837"/>
    </source>
</evidence>
<evidence type="ECO:0000256" key="7">
    <source>
        <dbReference type="ARBA" id="ARBA00023065"/>
    </source>
</evidence>
<dbReference type="InterPro" id="IPR036770">
    <property type="entry name" value="Ankyrin_rpt-contain_sf"/>
</dbReference>
<keyword evidence="13" id="KW-1185">Reference proteome</keyword>
<gene>
    <name evidence="12" type="ORF">THRCLA_21976</name>
</gene>
<feature type="repeat" description="ANK" evidence="9">
    <location>
        <begin position="17"/>
        <end position="42"/>
    </location>
</feature>
<keyword evidence="7" id="KW-0406">Ion transport</keyword>
<evidence type="ECO:0000256" key="8">
    <source>
        <dbReference type="ARBA" id="ARBA00023303"/>
    </source>
</evidence>
<evidence type="ECO:0000313" key="12">
    <source>
        <dbReference type="EMBL" id="OQR96891.1"/>
    </source>
</evidence>
<evidence type="ECO:0000256" key="5">
    <source>
        <dbReference type="ARBA" id="ARBA00022737"/>
    </source>
</evidence>
<dbReference type="PANTHER" id="PTHR10582:SF2">
    <property type="entry name" value="INACTIVE"/>
    <property type="match status" value="1"/>
</dbReference>
<feature type="transmembrane region" description="Helical" evidence="11">
    <location>
        <begin position="553"/>
        <end position="578"/>
    </location>
</feature>
<keyword evidence="2" id="KW-0813">Transport</keyword>
<accession>A0A1V9ZG50</accession>
<proteinExistence type="predicted"/>
<dbReference type="EMBL" id="JNBS01001941">
    <property type="protein sequence ID" value="OQR96891.1"/>
    <property type="molecule type" value="Genomic_DNA"/>
</dbReference>
<dbReference type="GO" id="GO:0098703">
    <property type="term" value="P:calcium ion import across plasma membrane"/>
    <property type="evidence" value="ECO:0007669"/>
    <property type="project" value="TreeGrafter"/>
</dbReference>
<dbReference type="Pfam" id="PF00023">
    <property type="entry name" value="Ank"/>
    <property type="match status" value="1"/>
</dbReference>
<dbReference type="SUPFAM" id="SSF48403">
    <property type="entry name" value="Ankyrin repeat"/>
    <property type="match status" value="1"/>
</dbReference>
<reference evidence="12 13" key="1">
    <citation type="journal article" date="2014" name="Genome Biol. Evol.">
        <title>The secreted proteins of Achlya hypogyna and Thraustotheca clavata identify the ancestral oomycete secretome and reveal gene acquisitions by horizontal gene transfer.</title>
        <authorList>
            <person name="Misner I."/>
            <person name="Blouin N."/>
            <person name="Leonard G."/>
            <person name="Richards T.A."/>
            <person name="Lane C.E."/>
        </authorList>
    </citation>
    <scope>NUCLEOTIDE SEQUENCE [LARGE SCALE GENOMIC DNA]</scope>
    <source>
        <strain evidence="12 13">ATCC 34112</strain>
    </source>
</reference>
<feature type="coiled-coil region" evidence="10">
    <location>
        <begin position="779"/>
        <end position="806"/>
    </location>
</feature>
<dbReference type="Gene3D" id="1.25.40.20">
    <property type="entry name" value="Ankyrin repeat-containing domain"/>
    <property type="match status" value="2"/>
</dbReference>
<keyword evidence="9" id="KW-0040">ANK repeat</keyword>
<evidence type="ECO:0000256" key="9">
    <source>
        <dbReference type="PROSITE-ProRule" id="PRU00023"/>
    </source>
</evidence>
<dbReference type="OrthoDB" id="194358at2759"/>
<feature type="non-terminal residue" evidence="12">
    <location>
        <position position="1"/>
    </location>
</feature>
<keyword evidence="8" id="KW-0407">Ion channel</keyword>
<keyword evidence="5" id="KW-0677">Repeat</keyword>
<evidence type="ECO:0000256" key="3">
    <source>
        <dbReference type="ARBA" id="ARBA00022475"/>
    </source>
</evidence>
<dbReference type="Proteomes" id="UP000243217">
    <property type="component" value="Unassembled WGS sequence"/>
</dbReference>
<evidence type="ECO:0000256" key="11">
    <source>
        <dbReference type="SAM" id="Phobius"/>
    </source>
</evidence>
<evidence type="ECO:0000313" key="13">
    <source>
        <dbReference type="Proteomes" id="UP000243217"/>
    </source>
</evidence>
<feature type="transmembrane region" description="Helical" evidence="11">
    <location>
        <begin position="346"/>
        <end position="364"/>
    </location>
</feature>
<dbReference type="PROSITE" id="PS50297">
    <property type="entry name" value="ANK_REP_REGION"/>
    <property type="match status" value="3"/>
</dbReference>
<dbReference type="PROSITE" id="PS50088">
    <property type="entry name" value="ANK_REPEAT"/>
    <property type="match status" value="3"/>
</dbReference>
<dbReference type="GO" id="GO:0005886">
    <property type="term" value="C:plasma membrane"/>
    <property type="evidence" value="ECO:0007669"/>
    <property type="project" value="UniProtKB-SubCell"/>
</dbReference>
<evidence type="ECO:0000256" key="10">
    <source>
        <dbReference type="SAM" id="Coils"/>
    </source>
</evidence>
<feature type="transmembrane region" description="Helical" evidence="11">
    <location>
        <begin position="384"/>
        <end position="404"/>
    </location>
</feature>
<evidence type="ECO:0000256" key="4">
    <source>
        <dbReference type="ARBA" id="ARBA00022568"/>
    </source>
</evidence>
<dbReference type="GO" id="GO:0005216">
    <property type="term" value="F:monoatomic ion channel activity"/>
    <property type="evidence" value="ECO:0007669"/>
    <property type="project" value="InterPro"/>
</dbReference>
<feature type="transmembrane region" description="Helical" evidence="11">
    <location>
        <begin position="649"/>
        <end position="677"/>
    </location>
</feature>
<name>A0A1V9ZG50_9STRA</name>
<keyword evidence="4" id="KW-0109">Calcium transport</keyword>
<feature type="repeat" description="ANK" evidence="9">
    <location>
        <begin position="118"/>
        <end position="150"/>
    </location>
</feature>
<keyword evidence="11" id="KW-0472">Membrane</keyword>
<feature type="repeat" description="ANK" evidence="9">
    <location>
        <begin position="157"/>
        <end position="189"/>
    </location>
</feature>
<dbReference type="SMART" id="SM00248">
    <property type="entry name" value="ANK"/>
    <property type="match status" value="3"/>
</dbReference>
<dbReference type="InterPro" id="IPR024862">
    <property type="entry name" value="TRPV"/>
</dbReference>
<feature type="transmembrane region" description="Helical" evidence="11">
    <location>
        <begin position="469"/>
        <end position="487"/>
    </location>
</feature>
<dbReference type="PANTHER" id="PTHR10582">
    <property type="entry name" value="TRANSIENT RECEPTOR POTENTIAL ION CHANNEL PROTEIN"/>
    <property type="match status" value="1"/>
</dbReference>
<dbReference type="AlphaFoldDB" id="A0A1V9ZG50"/>
<evidence type="ECO:0000256" key="1">
    <source>
        <dbReference type="ARBA" id="ARBA00004651"/>
    </source>
</evidence>
<dbReference type="STRING" id="74557.A0A1V9ZG50"/>
<sequence>AKILTYKTVDIDQLDKDGKTALDLAIDNRRVGCVQLLLSAGAVIYHSVKSKSREFHRTTESADERELATQAQIQELLINELREREKYPLHSMLRFGRIQDCIDSLPQYTSTLEEVDAEGKTILIVAAEKGLVDLVTALLHAGAEIDNVQWDPSTSINGKTALVFAAMAGHADVVQVLLSNLADMDVVFTENHTKYTVLTWIDSQLDEQFSTKLLDCRDMIEKEIFYRANSSVYVDKLRSNLYARRTNESFDEGLFKRVVNADPTLGRILLDDCIEPDRHTLGFTKLDEVYGGELIQNSSLYTLVNYSSDNAERIYQAKKLLEHVVMQRILALKWEFFAQRLFIEELLMHIVMVISMTISVTIDPTPSTTNSTAVLSADILTTEMTMWVIMMVFVANGLMGVQALKPNTLWSLAKGLEHGWPSPIVPPFASLKTMAKWIITALVFIGTIGMTVLLLWLVFPHLSDNFSSLLVYASLGLSTLYFTLLEFKEYRGETETSKKKKASAFHIGWKYFESFVNLWQLGTYLVILCLYIPSRYNIIPLSLFSSDGELALGASLTLSLWILSLQYFAVFQTAGYLLPMMSGLLVDVANFFSFYSVFQIGLTCVFYQILHDKVGFGYDTMWMSFTKTYFVMLGQYDIRDNLDDKDEPFINIFTMVVLMIHATVSVIMLMNVLLAIMNKTVDRGLERSKTEAVWAFADFVLRMELTLGAGERENLTILNRPGYTDGNTPEDDDEERTPLLRKLTSAKQPKHRTGVLNPAFHDKILKAECALDDEDIRVIKELEETVHEWKQQLVNLQTTIENEIERLLQSIIHANHFSAKPIYQKDAELIAATKANVALRFRVILEKRPPELKDMPARIKEVQKAVEKECVEFQTAINATPDTEADEFFYNMVHGITLNRAIDRGIEAIRAQFGKTVEAFQHKAEEELTLGDLQQLASEIQQTQVAAFKDQSFRLGQLEQQNNVFKPPSLPLKSSISLGGQAKVDDGLMSKSIENMVKMQLEIVRQEAAVKHSDILSKIDKLETMMQALMTKLDSQ</sequence>
<keyword evidence="3" id="KW-1003">Cell membrane</keyword>
<dbReference type="Pfam" id="PF12796">
    <property type="entry name" value="Ank_2"/>
    <property type="match status" value="1"/>
</dbReference>
<feature type="transmembrane region" description="Helical" evidence="11">
    <location>
        <begin position="437"/>
        <end position="457"/>
    </location>
</feature>
<comment type="subcellular location">
    <subcellularLocation>
        <location evidence="1">Cell membrane</location>
        <topology evidence="1">Multi-pass membrane protein</topology>
    </subcellularLocation>
</comment>
<comment type="caution">
    <text evidence="12">The sequence shown here is derived from an EMBL/GenBank/DDBJ whole genome shotgun (WGS) entry which is preliminary data.</text>
</comment>
<keyword evidence="11" id="KW-1133">Transmembrane helix</keyword>
<organism evidence="12 13">
    <name type="scientific">Thraustotheca clavata</name>
    <dbReference type="NCBI Taxonomy" id="74557"/>
    <lineage>
        <taxon>Eukaryota</taxon>
        <taxon>Sar</taxon>
        <taxon>Stramenopiles</taxon>
        <taxon>Oomycota</taxon>
        <taxon>Saprolegniomycetes</taxon>
        <taxon>Saprolegniales</taxon>
        <taxon>Achlyaceae</taxon>
        <taxon>Thraustotheca</taxon>
    </lineage>
</organism>
<keyword evidence="10" id="KW-0175">Coiled coil</keyword>
<keyword evidence="11" id="KW-0812">Transmembrane</keyword>
<dbReference type="InterPro" id="IPR002110">
    <property type="entry name" value="Ankyrin_rpt"/>
</dbReference>
<keyword evidence="6" id="KW-0106">Calcium</keyword>